<keyword evidence="1" id="KW-1133">Transmembrane helix</keyword>
<accession>A0A554XEE0</accession>
<gene>
    <name evidence="2" type="ORF">Tfont_02730</name>
</gene>
<feature type="transmembrane region" description="Helical" evidence="1">
    <location>
        <begin position="12"/>
        <end position="37"/>
    </location>
</feature>
<evidence type="ECO:0000256" key="1">
    <source>
        <dbReference type="SAM" id="Phobius"/>
    </source>
</evidence>
<protein>
    <submittedName>
        <fullName evidence="2">Uncharacterized protein</fullName>
    </submittedName>
</protein>
<sequence length="233" mass="23415">MPLPPPAPLRQRGITLISLMTGLVISMVLVLAILMLFQRMVRASTAARMDAQADAQRAAAFLSAGIAAQEAGYGIDAAHAGTHLVVLKDAKLDGSTLSGTSVSLGATGNAVVWAENATGGPRCSALLAPSLSDKGGLRKLGPVPCADAAAFSTLAWTTVLPLMDAPTTPVADPPAAPLVTITLQKAACTPFGIAAGTGADEKVLLTLTAANSNGVELKTSQCLVNVSASAPPP</sequence>
<comment type="caution">
    <text evidence="2">The sequence shown here is derived from an EMBL/GenBank/DDBJ whole genome shotgun (WGS) entry which is preliminary data.</text>
</comment>
<name>A0A554XEE0_9BURK</name>
<keyword evidence="1" id="KW-0812">Transmembrane</keyword>
<organism evidence="2 3">
    <name type="scientific">Tepidimonas fonticaldi</name>
    <dbReference type="NCBI Taxonomy" id="1101373"/>
    <lineage>
        <taxon>Bacteria</taxon>
        <taxon>Pseudomonadati</taxon>
        <taxon>Pseudomonadota</taxon>
        <taxon>Betaproteobacteria</taxon>
        <taxon>Burkholderiales</taxon>
        <taxon>Tepidimonas</taxon>
    </lineage>
</organism>
<dbReference type="AlphaFoldDB" id="A0A554XEE0"/>
<dbReference type="RefSeq" id="WP_143969883.1">
    <property type="nucleotide sequence ID" value="NZ_VJOO01000051.1"/>
</dbReference>
<dbReference type="Proteomes" id="UP000316388">
    <property type="component" value="Unassembled WGS sequence"/>
</dbReference>
<evidence type="ECO:0000313" key="3">
    <source>
        <dbReference type="Proteomes" id="UP000316388"/>
    </source>
</evidence>
<evidence type="ECO:0000313" key="2">
    <source>
        <dbReference type="EMBL" id="TSE34208.1"/>
    </source>
</evidence>
<proteinExistence type="predicted"/>
<keyword evidence="1" id="KW-0472">Membrane</keyword>
<reference evidence="2 3" key="1">
    <citation type="submission" date="2019-07" db="EMBL/GenBank/DDBJ databases">
        <title>Tepidimonas fonticaldi AT-A2 draft genome.</title>
        <authorList>
            <person name="Da Costa M.S."/>
            <person name="Froufe H.J.C."/>
            <person name="Egas C."/>
            <person name="Albuquerque L."/>
        </authorList>
    </citation>
    <scope>NUCLEOTIDE SEQUENCE [LARGE SCALE GENOMIC DNA]</scope>
    <source>
        <strain evidence="2 3">AT-A2</strain>
    </source>
</reference>
<dbReference type="EMBL" id="VJOO01000051">
    <property type="protein sequence ID" value="TSE34208.1"/>
    <property type="molecule type" value="Genomic_DNA"/>
</dbReference>